<gene>
    <name evidence="3" type="ORF">R1sor_004843</name>
</gene>
<dbReference type="SUPFAM" id="SSF53098">
    <property type="entry name" value="Ribonuclease H-like"/>
    <property type="match status" value="1"/>
</dbReference>
<evidence type="ECO:0000313" key="3">
    <source>
        <dbReference type="EMBL" id="KAL3691192.1"/>
    </source>
</evidence>
<feature type="compositionally biased region" description="Basic and acidic residues" evidence="1">
    <location>
        <begin position="387"/>
        <end position="400"/>
    </location>
</feature>
<evidence type="ECO:0000256" key="1">
    <source>
        <dbReference type="SAM" id="MobiDB-lite"/>
    </source>
</evidence>
<keyword evidence="4" id="KW-1185">Reference proteome</keyword>
<feature type="compositionally biased region" description="Polar residues" evidence="1">
    <location>
        <begin position="330"/>
        <end position="339"/>
    </location>
</feature>
<evidence type="ECO:0000259" key="2">
    <source>
        <dbReference type="Pfam" id="PF05699"/>
    </source>
</evidence>
<feature type="region of interest" description="Disordered" evidence="1">
    <location>
        <begin position="387"/>
        <end position="412"/>
    </location>
</feature>
<name>A0ABD3HKS9_9MARC</name>
<comment type="caution">
    <text evidence="3">The sequence shown here is derived from an EMBL/GenBank/DDBJ whole genome shotgun (WGS) entry which is preliminary data.</text>
</comment>
<protein>
    <recommendedName>
        <fullName evidence="2">HAT C-terminal dimerisation domain-containing protein</fullName>
    </recommendedName>
</protein>
<feature type="compositionally biased region" description="Polar residues" evidence="1">
    <location>
        <begin position="451"/>
        <end position="467"/>
    </location>
</feature>
<feature type="region of interest" description="Disordered" evidence="1">
    <location>
        <begin position="314"/>
        <end position="341"/>
    </location>
</feature>
<sequence length="495" mass="56869">MLLNPVYLFSEDREKLLRLRNVRADFDEYLELYVSHVLGYIGEMKETWMEDVETETARILAINPKKWSEKARKNASLKTMTIMEWWSLYGTIGAPNLTTVAIDVLSQPVTASACERSWSSYGQIHNPTRNRLTMDRQEKLVYIYHNARINDVEIKKRRTATSLLNSQSLTIPPPFDWEEQIDEDEVKENMKTTMGISKIPSQVTHFNDFNDEDFDGPSDGIYDESVDMEDLNETLASCLTGREWKQDSEGNEMKHVLTDSMATKYHIDSEKANELNEKFPHRRVPRVALNCSEIIMEEMKFKMLKDLYGINRGSRPVQERKPVPKEKSRFASSSSQPSLKSCYDMKQRERLKLGINSYIDLNEPRVPMDDEKLNKLQRCYSIVSSDQKRSQESYEMREEPTTSTSGPKSHLNARPAAPIVLHVRGRKGNDVEHRRLVGEFSGEENEIICTQPDSPTQSMSPGGSTRSLHQKKTISYKEQLKGGPDPFHGVDPDAM</sequence>
<feature type="compositionally biased region" description="Basic and acidic residues" evidence="1">
    <location>
        <begin position="317"/>
        <end position="329"/>
    </location>
</feature>
<dbReference type="Pfam" id="PF05699">
    <property type="entry name" value="Dimer_Tnp_hAT"/>
    <property type="match status" value="1"/>
</dbReference>
<dbReference type="EMBL" id="JBJQOH010000003">
    <property type="protein sequence ID" value="KAL3691192.1"/>
    <property type="molecule type" value="Genomic_DNA"/>
</dbReference>
<evidence type="ECO:0000313" key="4">
    <source>
        <dbReference type="Proteomes" id="UP001633002"/>
    </source>
</evidence>
<organism evidence="3 4">
    <name type="scientific">Riccia sorocarpa</name>
    <dbReference type="NCBI Taxonomy" id="122646"/>
    <lineage>
        <taxon>Eukaryota</taxon>
        <taxon>Viridiplantae</taxon>
        <taxon>Streptophyta</taxon>
        <taxon>Embryophyta</taxon>
        <taxon>Marchantiophyta</taxon>
        <taxon>Marchantiopsida</taxon>
        <taxon>Marchantiidae</taxon>
        <taxon>Marchantiales</taxon>
        <taxon>Ricciaceae</taxon>
        <taxon>Riccia</taxon>
    </lineage>
</organism>
<feature type="domain" description="HAT C-terminal dimerisation" evidence="2">
    <location>
        <begin position="75"/>
        <end position="146"/>
    </location>
</feature>
<dbReference type="InterPro" id="IPR008906">
    <property type="entry name" value="HATC_C_dom"/>
</dbReference>
<reference evidence="3 4" key="1">
    <citation type="submission" date="2024-09" db="EMBL/GenBank/DDBJ databases">
        <title>Chromosome-scale assembly of Riccia sorocarpa.</title>
        <authorList>
            <person name="Paukszto L."/>
        </authorList>
    </citation>
    <scope>NUCLEOTIDE SEQUENCE [LARGE SCALE GENOMIC DNA]</scope>
    <source>
        <strain evidence="3">LP-2024</strain>
        <tissue evidence="3">Aerial parts of the thallus</tissue>
    </source>
</reference>
<dbReference type="InterPro" id="IPR012337">
    <property type="entry name" value="RNaseH-like_sf"/>
</dbReference>
<feature type="region of interest" description="Disordered" evidence="1">
    <location>
        <begin position="451"/>
        <end position="495"/>
    </location>
</feature>
<dbReference type="AlphaFoldDB" id="A0ABD3HKS9"/>
<dbReference type="Proteomes" id="UP001633002">
    <property type="component" value="Unassembled WGS sequence"/>
</dbReference>
<proteinExistence type="predicted"/>
<accession>A0ABD3HKS9</accession>